<evidence type="ECO:0000256" key="5">
    <source>
        <dbReference type="PIRNR" id="PIRNR038940"/>
    </source>
</evidence>
<comment type="catalytic activity">
    <reaction evidence="5">
        <text>L-allo-threonine = acetaldehyde + glycine</text>
        <dbReference type="Rhea" id="RHEA:26209"/>
        <dbReference type="ChEBI" id="CHEBI:15343"/>
        <dbReference type="ChEBI" id="CHEBI:57305"/>
        <dbReference type="ChEBI" id="CHEBI:58585"/>
        <dbReference type="EC" id="4.1.2.48"/>
    </reaction>
</comment>
<dbReference type="GO" id="GO:0006567">
    <property type="term" value="P:L-threonine catabolic process"/>
    <property type="evidence" value="ECO:0007669"/>
    <property type="project" value="UniProtKB-UniRule"/>
</dbReference>
<dbReference type="EMBL" id="JAALFE010000005">
    <property type="protein sequence ID" value="NGQ90636.1"/>
    <property type="molecule type" value="Genomic_DNA"/>
</dbReference>
<gene>
    <name evidence="7" type="ORF">G5V65_06975</name>
</gene>
<dbReference type="SUPFAM" id="SSF53383">
    <property type="entry name" value="PLP-dependent transferases"/>
    <property type="match status" value="1"/>
</dbReference>
<dbReference type="GO" id="GO:0004793">
    <property type="term" value="F:threonine aldolase activity"/>
    <property type="evidence" value="ECO:0007669"/>
    <property type="project" value="UniProtKB-UniRule"/>
</dbReference>
<keyword evidence="4 5" id="KW-0663">Pyridoxal phosphate</keyword>
<dbReference type="Proteomes" id="UP000474758">
    <property type="component" value="Unassembled WGS sequence"/>
</dbReference>
<dbReference type="RefSeq" id="WP_165048338.1">
    <property type="nucleotide sequence ID" value="NZ_JAALFE010000005.1"/>
</dbReference>
<reference evidence="7 8" key="1">
    <citation type="submission" date="2020-02" db="EMBL/GenBank/DDBJ databases">
        <title>Rhodobacter translucens sp. nov., a novel bacterium isolated from activated sludge.</title>
        <authorList>
            <person name="Liu J."/>
        </authorList>
    </citation>
    <scope>NUCLEOTIDE SEQUENCE [LARGE SCALE GENOMIC DNA]</scope>
    <source>
        <strain evidence="7 8">HX-7-19</strain>
    </source>
</reference>
<evidence type="ECO:0000256" key="1">
    <source>
        <dbReference type="ARBA" id="ARBA00001933"/>
    </source>
</evidence>
<comment type="catalytic activity">
    <reaction evidence="5">
        <text>L-threonine = acetaldehyde + glycine</text>
        <dbReference type="Rhea" id="RHEA:19625"/>
        <dbReference type="ChEBI" id="CHEBI:15343"/>
        <dbReference type="ChEBI" id="CHEBI:57305"/>
        <dbReference type="ChEBI" id="CHEBI:57926"/>
        <dbReference type="EC" id="4.1.2.48"/>
    </reaction>
</comment>
<comment type="cofactor">
    <cofactor evidence="1 5">
        <name>pyridoxal 5'-phosphate</name>
        <dbReference type="ChEBI" id="CHEBI:597326"/>
    </cofactor>
</comment>
<dbReference type="InterPro" id="IPR015421">
    <property type="entry name" value="PyrdxlP-dep_Trfase_major"/>
</dbReference>
<proteinExistence type="inferred from homology"/>
<sequence>MFFASDNSSGVPVEIMAALSRANEGYARSYGTDDIMARVTARIRAIFEAPEAAIHLTATGTAANALALATLTPPWGAIFCHRHAHIAEDECGAPEFFTHGAKLALIDGPHGKITPAALTEALATTGASGVHGVQRGALSLTNVTEAGTIYTPAEIATLTAIAKQHNLPCHLDGARFANALVATGATPAEMTWKAGIDALSFGGTKNGLLGVEAVILFDPAKSWELELRRKRGGHLFSKHRFLSAQMEAYLQDDLWLRLAARANAMGQRLSQGIANLNGAALTHPGEANMVFANWEEGGHARLQAAGAIYYDLRPTKEGRETARMVASWNTTEDHVDRFLAALAT</sequence>
<dbReference type="PIRSF" id="PIRSF038940">
    <property type="entry name" value="Low_specificity_LTA"/>
    <property type="match status" value="1"/>
</dbReference>
<feature type="domain" description="Aromatic amino acid beta-eliminating lyase/threonine aldolase" evidence="6">
    <location>
        <begin position="3"/>
        <end position="291"/>
    </location>
</feature>
<dbReference type="AlphaFoldDB" id="A0A6M1TUP2"/>
<dbReference type="Pfam" id="PF01212">
    <property type="entry name" value="Beta_elim_lyase"/>
    <property type="match status" value="1"/>
</dbReference>
<evidence type="ECO:0000256" key="3">
    <source>
        <dbReference type="ARBA" id="ARBA00011881"/>
    </source>
</evidence>
<comment type="subunit">
    <text evidence="3">Homotetramer.</text>
</comment>
<keyword evidence="8" id="KW-1185">Reference proteome</keyword>
<comment type="caution">
    <text evidence="7">The sequence shown here is derived from an EMBL/GenBank/DDBJ whole genome shotgun (WGS) entry which is preliminary data.</text>
</comment>
<accession>A0A6M1TUP2</accession>
<protein>
    <recommendedName>
        <fullName evidence="5">L-threonine aldolase</fullName>
        <ecNumber evidence="5">4.1.2.48</ecNumber>
    </recommendedName>
</protein>
<dbReference type="Gene3D" id="3.40.640.10">
    <property type="entry name" value="Type I PLP-dependent aspartate aminotransferase-like (Major domain)"/>
    <property type="match status" value="1"/>
</dbReference>
<dbReference type="EC" id="4.1.2.48" evidence="5"/>
<evidence type="ECO:0000256" key="4">
    <source>
        <dbReference type="ARBA" id="ARBA00022898"/>
    </source>
</evidence>
<dbReference type="InterPro" id="IPR015424">
    <property type="entry name" value="PyrdxlP-dep_Trfase"/>
</dbReference>
<comment type="similarity">
    <text evidence="2 5">Belongs to the threonine aldolase family.</text>
</comment>
<evidence type="ECO:0000313" key="8">
    <source>
        <dbReference type="Proteomes" id="UP000474758"/>
    </source>
</evidence>
<dbReference type="InterPro" id="IPR026273">
    <property type="entry name" value="Low_specificity_L-TA_bact"/>
</dbReference>
<evidence type="ECO:0000256" key="2">
    <source>
        <dbReference type="ARBA" id="ARBA00006966"/>
    </source>
</evidence>
<keyword evidence="5" id="KW-0456">Lyase</keyword>
<evidence type="ECO:0000313" key="7">
    <source>
        <dbReference type="EMBL" id="NGQ90636.1"/>
    </source>
</evidence>
<comment type="function">
    <text evidence="5">Catalyzes the cleavage of L-allo-threonine and L-threonine to glycine and acetaldehyde.</text>
</comment>
<organism evidence="7 8">
    <name type="scientific">Paragemmobacter kunshanensis</name>
    <dbReference type="NCBI Taxonomy" id="2583234"/>
    <lineage>
        <taxon>Bacteria</taxon>
        <taxon>Pseudomonadati</taxon>
        <taxon>Pseudomonadota</taxon>
        <taxon>Alphaproteobacteria</taxon>
        <taxon>Rhodobacterales</taxon>
        <taxon>Paracoccaceae</taxon>
        <taxon>Paragemmobacter</taxon>
    </lineage>
</organism>
<dbReference type="Gene3D" id="3.90.1150.10">
    <property type="entry name" value="Aspartate Aminotransferase, domain 1"/>
    <property type="match status" value="1"/>
</dbReference>
<dbReference type="PANTHER" id="PTHR48097:SF5">
    <property type="entry name" value="LOW SPECIFICITY L-THREONINE ALDOLASE"/>
    <property type="match status" value="1"/>
</dbReference>
<evidence type="ECO:0000259" key="6">
    <source>
        <dbReference type="Pfam" id="PF01212"/>
    </source>
</evidence>
<dbReference type="InterPro" id="IPR015422">
    <property type="entry name" value="PyrdxlP-dep_Trfase_small"/>
</dbReference>
<dbReference type="PANTHER" id="PTHR48097">
    <property type="entry name" value="L-THREONINE ALDOLASE-RELATED"/>
    <property type="match status" value="1"/>
</dbReference>
<name>A0A6M1TUP2_9RHOB</name>
<dbReference type="InterPro" id="IPR001597">
    <property type="entry name" value="ArAA_b-elim_lyase/Thr_aldolase"/>
</dbReference>